<dbReference type="GO" id="GO:0001517">
    <property type="term" value="F:N-acetylglucosamine 6-O-sulfotransferase activity"/>
    <property type="evidence" value="ECO:0007669"/>
    <property type="project" value="TreeGrafter"/>
</dbReference>
<dbReference type="AlphaFoldDB" id="A0AAV2RAH7"/>
<dbReference type="InterPro" id="IPR027417">
    <property type="entry name" value="P-loop_NTPase"/>
</dbReference>
<dbReference type="GO" id="GO:0006790">
    <property type="term" value="P:sulfur compound metabolic process"/>
    <property type="evidence" value="ECO:0007669"/>
    <property type="project" value="TreeGrafter"/>
</dbReference>
<dbReference type="Gene3D" id="3.40.50.300">
    <property type="entry name" value="P-loop containing nucleotide triphosphate hydrolases"/>
    <property type="match status" value="1"/>
</dbReference>
<gene>
    <name evidence="2" type="ORF">MNOR_LOCUS21034</name>
</gene>
<dbReference type="InterPro" id="IPR000863">
    <property type="entry name" value="Sulfotransferase_dom"/>
</dbReference>
<feature type="non-terminal residue" evidence="2">
    <location>
        <position position="1"/>
    </location>
</feature>
<dbReference type="InterPro" id="IPR051135">
    <property type="entry name" value="Gal/GlcNAc/GalNAc_ST"/>
</dbReference>
<name>A0AAV2RAH7_MEGNR</name>
<feature type="non-terminal residue" evidence="2">
    <location>
        <position position="288"/>
    </location>
</feature>
<evidence type="ECO:0000313" key="2">
    <source>
        <dbReference type="EMBL" id="CAL4116722.1"/>
    </source>
</evidence>
<comment type="caution">
    <text evidence="2">The sequence shown here is derived from an EMBL/GenBank/DDBJ whole genome shotgun (WGS) entry which is preliminary data.</text>
</comment>
<dbReference type="Proteomes" id="UP001497623">
    <property type="component" value="Unassembled WGS sequence"/>
</dbReference>
<keyword evidence="3" id="KW-1185">Reference proteome</keyword>
<evidence type="ECO:0000313" key="3">
    <source>
        <dbReference type="Proteomes" id="UP001497623"/>
    </source>
</evidence>
<proteinExistence type="predicted"/>
<evidence type="ECO:0000259" key="1">
    <source>
        <dbReference type="Pfam" id="PF00685"/>
    </source>
</evidence>
<sequence length="288" mass="32812">LLQKTEKIANNNMKIQEIKKYNQSSLEGKPKVVILLSSLPRSGSTFTGELLASMADKPFYIFEPLHPNVPTHCTGDLPTRECLRKLLEQCYNCDPNAELGRCRTSKSAKMARCQESTTIVIKLIRGGLYNISKILESTSHDIKVVHLIRDPRGSGKSMKGFGWYKGPDALCKLPLQDMNTYDMLNKKYPGKLFSLSYEQFCLNYNERANELYHFIYGKPTLPPRTKDFLATHTNNSMKGPLNTYRETESHYQKWRNEISIKLSQDIESSSVCKKVIDKMGHSIFGTVD</sequence>
<protein>
    <recommendedName>
        <fullName evidence="1">Sulfotransferase domain-containing protein</fullName>
    </recommendedName>
</protein>
<organism evidence="2 3">
    <name type="scientific">Meganyctiphanes norvegica</name>
    <name type="common">Northern krill</name>
    <name type="synonym">Thysanopoda norvegica</name>
    <dbReference type="NCBI Taxonomy" id="48144"/>
    <lineage>
        <taxon>Eukaryota</taxon>
        <taxon>Metazoa</taxon>
        <taxon>Ecdysozoa</taxon>
        <taxon>Arthropoda</taxon>
        <taxon>Crustacea</taxon>
        <taxon>Multicrustacea</taxon>
        <taxon>Malacostraca</taxon>
        <taxon>Eumalacostraca</taxon>
        <taxon>Eucarida</taxon>
        <taxon>Euphausiacea</taxon>
        <taxon>Euphausiidae</taxon>
        <taxon>Meganyctiphanes</taxon>
    </lineage>
</organism>
<dbReference type="EMBL" id="CAXKWB010016630">
    <property type="protein sequence ID" value="CAL4116722.1"/>
    <property type="molecule type" value="Genomic_DNA"/>
</dbReference>
<dbReference type="SUPFAM" id="SSF52540">
    <property type="entry name" value="P-loop containing nucleoside triphosphate hydrolases"/>
    <property type="match status" value="1"/>
</dbReference>
<accession>A0AAV2RAH7</accession>
<reference evidence="2 3" key="1">
    <citation type="submission" date="2024-05" db="EMBL/GenBank/DDBJ databases">
        <authorList>
            <person name="Wallberg A."/>
        </authorList>
    </citation>
    <scope>NUCLEOTIDE SEQUENCE [LARGE SCALE GENOMIC DNA]</scope>
</reference>
<feature type="domain" description="Sulfotransferase" evidence="1">
    <location>
        <begin position="34"/>
        <end position="246"/>
    </location>
</feature>
<dbReference type="Pfam" id="PF00685">
    <property type="entry name" value="Sulfotransfer_1"/>
    <property type="match status" value="1"/>
</dbReference>
<dbReference type="PANTHER" id="PTHR10704:SF44">
    <property type="entry name" value="LD35051P-RELATED"/>
    <property type="match status" value="1"/>
</dbReference>
<dbReference type="PANTHER" id="PTHR10704">
    <property type="entry name" value="CARBOHYDRATE SULFOTRANSFERASE"/>
    <property type="match status" value="1"/>
</dbReference>
<dbReference type="GO" id="GO:0006044">
    <property type="term" value="P:N-acetylglucosamine metabolic process"/>
    <property type="evidence" value="ECO:0007669"/>
    <property type="project" value="TreeGrafter"/>
</dbReference>